<dbReference type="GO" id="GO:0044718">
    <property type="term" value="P:siderophore transmembrane transport"/>
    <property type="evidence" value="ECO:0007669"/>
    <property type="project" value="TreeGrafter"/>
</dbReference>
<dbReference type="NCBIfam" id="TIGR04057">
    <property type="entry name" value="SusC_RagA_signa"/>
    <property type="match status" value="1"/>
</dbReference>
<dbReference type="GO" id="GO:0009279">
    <property type="term" value="C:cell outer membrane"/>
    <property type="evidence" value="ECO:0007669"/>
    <property type="project" value="UniProtKB-SubCell"/>
</dbReference>
<dbReference type="InterPro" id="IPR012910">
    <property type="entry name" value="Plug_dom"/>
</dbReference>
<dbReference type="EMBL" id="QASA01000001">
    <property type="protein sequence ID" value="RDC65133.1"/>
    <property type="molecule type" value="Genomic_DNA"/>
</dbReference>
<dbReference type="Gene3D" id="2.170.130.10">
    <property type="entry name" value="TonB-dependent receptor, plug domain"/>
    <property type="match status" value="1"/>
</dbReference>
<dbReference type="SUPFAM" id="SSF49464">
    <property type="entry name" value="Carboxypeptidase regulatory domain-like"/>
    <property type="match status" value="1"/>
</dbReference>
<dbReference type="InterPro" id="IPR000531">
    <property type="entry name" value="Beta-barrel_TonB"/>
</dbReference>
<evidence type="ECO:0000256" key="10">
    <source>
        <dbReference type="PROSITE-ProRule" id="PRU01360"/>
    </source>
</evidence>
<evidence type="ECO:0000259" key="13">
    <source>
        <dbReference type="Pfam" id="PF00593"/>
    </source>
</evidence>
<feature type="domain" description="TonB-dependent receptor plug" evidence="14">
    <location>
        <begin position="135"/>
        <end position="241"/>
    </location>
</feature>
<evidence type="ECO:0000259" key="14">
    <source>
        <dbReference type="Pfam" id="PF07715"/>
    </source>
</evidence>
<evidence type="ECO:0000256" key="9">
    <source>
        <dbReference type="ARBA" id="ARBA00023237"/>
    </source>
</evidence>
<dbReference type="Gene3D" id="2.40.170.20">
    <property type="entry name" value="TonB-dependent receptor, beta-barrel domain"/>
    <property type="match status" value="1"/>
</dbReference>
<feature type="signal peptide" evidence="12">
    <location>
        <begin position="1"/>
        <end position="27"/>
    </location>
</feature>
<keyword evidence="4 10" id="KW-0812">Transmembrane</keyword>
<dbReference type="Pfam" id="PF13715">
    <property type="entry name" value="CarbopepD_reg_2"/>
    <property type="match status" value="1"/>
</dbReference>
<dbReference type="NCBIfam" id="TIGR04056">
    <property type="entry name" value="OMP_RagA_SusC"/>
    <property type="match status" value="1"/>
</dbReference>
<reference evidence="15 16" key="1">
    <citation type="submission" date="2018-04" db="EMBL/GenBank/DDBJ databases">
        <title>Adhaeribacter sp. HMF7616 genome sequencing and assembly.</title>
        <authorList>
            <person name="Kang H."/>
            <person name="Kang J."/>
            <person name="Cha I."/>
            <person name="Kim H."/>
            <person name="Joh K."/>
        </authorList>
    </citation>
    <scope>NUCLEOTIDE SEQUENCE [LARGE SCALE GENOMIC DNA]</scope>
    <source>
        <strain evidence="15 16">HMF7616</strain>
    </source>
</reference>
<evidence type="ECO:0000256" key="8">
    <source>
        <dbReference type="ARBA" id="ARBA00023170"/>
    </source>
</evidence>
<evidence type="ECO:0000313" key="16">
    <source>
        <dbReference type="Proteomes" id="UP000253919"/>
    </source>
</evidence>
<evidence type="ECO:0000256" key="3">
    <source>
        <dbReference type="ARBA" id="ARBA00022452"/>
    </source>
</evidence>
<comment type="similarity">
    <text evidence="10 11">Belongs to the TonB-dependent receptor family.</text>
</comment>
<dbReference type="InterPro" id="IPR039426">
    <property type="entry name" value="TonB-dep_rcpt-like"/>
</dbReference>
<dbReference type="PANTHER" id="PTHR30069">
    <property type="entry name" value="TONB-DEPENDENT OUTER MEMBRANE RECEPTOR"/>
    <property type="match status" value="1"/>
</dbReference>
<keyword evidence="8 15" id="KW-0675">Receptor</keyword>
<evidence type="ECO:0000256" key="7">
    <source>
        <dbReference type="ARBA" id="ARBA00023136"/>
    </source>
</evidence>
<dbReference type="InterPro" id="IPR023996">
    <property type="entry name" value="TonB-dep_OMP_SusC/RagA"/>
</dbReference>
<evidence type="ECO:0000313" key="15">
    <source>
        <dbReference type="EMBL" id="RDC65133.1"/>
    </source>
</evidence>
<sequence>MKTVTHRWQRNSCLLLLLAALGSPSYSNPLLKPTYSYTKTIDWQITGKVTDAAGGAVPGATVVLKGSASVGATTGADGTFSLSVPEASGTLVVSFIGYTSQEKPFTGPGTINIALSEDTKALQEVVVVGYGTQKKADVTGAVTQVSAKDFNSGINPNPLQAIQGKVAGLVITQPSGDPNGSPTIRLRGYTSLAGGSDPLYVVDGIIGVPINSISPNDIETMDVLKDASATAIYGSRAANGVIIITTKRGKAGTTSVTFNNYVGIEHISNRLDLLDGDQFRAEVTRVKGEASLSDNLKFPKDASGNGYSTDWFKEITRVAYTNNHNLAITGGGENFSYRGSLDYIKREGIIKKTGFDRMTGRVNLDQKALDGRLNVQYSLSYTQTDQENKSDDILNRAILYLPTLPIRNPDGSYYAIPGSFDLLNPVAMQNNYLNDELKRVLIGGLNVRYEVLNGLVLGVNGALRNENAVNSQAYNGDIPGLYGQGGASRALYQTNNKLLELTASYTKGFGETSNFNILGGYSYQDNVNDGFGAGNNDFVQGLYDIFGYNNLSQGRGTLINPSSGYTGSYRNRTTLVSFFGRTTFNLLNRYNITATLRQDGSSKFGANNKRALFPSFAAGWNISNESFLQGTTAVTNLKLRAGWGQTGNSEGIAPYQSLLLYGPQGTYYDGKVGDFLPGYGATQNRNPDLKWEVIQQANVGLDFTLFDRVTGTIDIYDKRTKDMLYNYNVSADGVTYFVNTITANVGEMSNKGIEVSLNTDIIRSGKFTWNTRLVGSAYKNRIESLKNDQFDVGIVRYNDFGGRGLSNVFASQLEAGRPLGEFYIPHFVGFSDKGEVLLEGDPEKNGGSTEPVTEYGKAKLKYSGTAQPRFTAAFINTFQYGNFDLNFQLRGVFGNKILNNTYSNVTIPGSVLESNQLTDVTGFPANYSTNQLSDLFLENASFVRLDNWQIGYNVPIGDSKIFKNARIYAGGNNLFVITKYKGVDPELEVKGDLRDNGRSQQLNSVGLDNRSIYPKTRSYQLGVNVTF</sequence>
<dbReference type="PANTHER" id="PTHR30069:SF29">
    <property type="entry name" value="HEMOGLOBIN AND HEMOGLOBIN-HAPTOGLOBIN-BINDING PROTEIN 1-RELATED"/>
    <property type="match status" value="1"/>
</dbReference>
<keyword evidence="3 10" id="KW-1134">Transmembrane beta strand</keyword>
<keyword evidence="7 10" id="KW-0472">Membrane</keyword>
<name>A0A369QJM2_9BACT</name>
<keyword evidence="2 10" id="KW-0813">Transport</keyword>
<keyword evidence="9 10" id="KW-0998">Cell outer membrane</keyword>
<dbReference type="RefSeq" id="WP_115374195.1">
    <property type="nucleotide sequence ID" value="NZ_QASA01000001.1"/>
</dbReference>
<comment type="caution">
    <text evidence="15">The sequence shown here is derived from an EMBL/GenBank/DDBJ whole genome shotgun (WGS) entry which is preliminary data.</text>
</comment>
<protein>
    <submittedName>
        <fullName evidence="15">TonB-dependent receptor SusC</fullName>
    </submittedName>
</protein>
<dbReference type="InterPro" id="IPR036942">
    <property type="entry name" value="Beta-barrel_TonB_sf"/>
</dbReference>
<proteinExistence type="inferred from homology"/>
<dbReference type="OrthoDB" id="9768177at2"/>
<keyword evidence="5 12" id="KW-0732">Signal</keyword>
<evidence type="ECO:0000256" key="12">
    <source>
        <dbReference type="SAM" id="SignalP"/>
    </source>
</evidence>
<organism evidence="15 16">
    <name type="scientific">Adhaeribacter pallidiroseus</name>
    <dbReference type="NCBI Taxonomy" id="2072847"/>
    <lineage>
        <taxon>Bacteria</taxon>
        <taxon>Pseudomonadati</taxon>
        <taxon>Bacteroidota</taxon>
        <taxon>Cytophagia</taxon>
        <taxon>Cytophagales</taxon>
        <taxon>Hymenobacteraceae</taxon>
        <taxon>Adhaeribacter</taxon>
    </lineage>
</organism>
<dbReference type="InterPro" id="IPR023997">
    <property type="entry name" value="TonB-dep_OMP_SusC/RagA_CS"/>
</dbReference>
<dbReference type="GO" id="GO:0015344">
    <property type="term" value="F:siderophore uptake transmembrane transporter activity"/>
    <property type="evidence" value="ECO:0007669"/>
    <property type="project" value="TreeGrafter"/>
</dbReference>
<dbReference type="SUPFAM" id="SSF56935">
    <property type="entry name" value="Porins"/>
    <property type="match status" value="1"/>
</dbReference>
<dbReference type="Proteomes" id="UP000253919">
    <property type="component" value="Unassembled WGS sequence"/>
</dbReference>
<dbReference type="Gene3D" id="2.60.40.1120">
    <property type="entry name" value="Carboxypeptidase-like, regulatory domain"/>
    <property type="match status" value="1"/>
</dbReference>
<gene>
    <name evidence="15" type="ORF">AHMF7616_03763</name>
</gene>
<evidence type="ECO:0000256" key="1">
    <source>
        <dbReference type="ARBA" id="ARBA00004571"/>
    </source>
</evidence>
<comment type="subcellular location">
    <subcellularLocation>
        <location evidence="1 10">Cell outer membrane</location>
        <topology evidence="1 10">Multi-pass membrane protein</topology>
    </subcellularLocation>
</comment>
<dbReference type="Pfam" id="PF00593">
    <property type="entry name" value="TonB_dep_Rec_b-barrel"/>
    <property type="match status" value="1"/>
</dbReference>
<evidence type="ECO:0000256" key="6">
    <source>
        <dbReference type="ARBA" id="ARBA00023077"/>
    </source>
</evidence>
<keyword evidence="6 11" id="KW-0798">TonB box</keyword>
<accession>A0A369QJM2</accession>
<evidence type="ECO:0000256" key="4">
    <source>
        <dbReference type="ARBA" id="ARBA00022692"/>
    </source>
</evidence>
<evidence type="ECO:0000256" key="11">
    <source>
        <dbReference type="RuleBase" id="RU003357"/>
    </source>
</evidence>
<feature type="domain" description="TonB-dependent receptor-like beta-barrel" evidence="13">
    <location>
        <begin position="446"/>
        <end position="974"/>
    </location>
</feature>
<keyword evidence="16" id="KW-1185">Reference proteome</keyword>
<evidence type="ECO:0000256" key="2">
    <source>
        <dbReference type="ARBA" id="ARBA00022448"/>
    </source>
</evidence>
<evidence type="ECO:0000256" key="5">
    <source>
        <dbReference type="ARBA" id="ARBA00022729"/>
    </source>
</evidence>
<dbReference type="InterPro" id="IPR037066">
    <property type="entry name" value="Plug_dom_sf"/>
</dbReference>
<dbReference type="InterPro" id="IPR008969">
    <property type="entry name" value="CarboxyPept-like_regulatory"/>
</dbReference>
<dbReference type="PROSITE" id="PS52016">
    <property type="entry name" value="TONB_DEPENDENT_REC_3"/>
    <property type="match status" value="1"/>
</dbReference>
<dbReference type="FunFam" id="2.170.130.10:FF:000008">
    <property type="entry name" value="SusC/RagA family TonB-linked outer membrane protein"/>
    <property type="match status" value="1"/>
</dbReference>
<feature type="chain" id="PRO_5016886358" evidence="12">
    <location>
        <begin position="28"/>
        <end position="1027"/>
    </location>
</feature>
<dbReference type="AlphaFoldDB" id="A0A369QJM2"/>
<dbReference type="Pfam" id="PF07715">
    <property type="entry name" value="Plug"/>
    <property type="match status" value="1"/>
</dbReference>